<evidence type="ECO:0000313" key="3">
    <source>
        <dbReference type="Proteomes" id="UP001417504"/>
    </source>
</evidence>
<dbReference type="AlphaFoldDB" id="A0AAP0NZ79"/>
<feature type="transmembrane region" description="Helical" evidence="1">
    <location>
        <begin position="26"/>
        <end position="50"/>
    </location>
</feature>
<reference evidence="2 3" key="1">
    <citation type="submission" date="2024-01" db="EMBL/GenBank/DDBJ databases">
        <title>Genome assemblies of Stephania.</title>
        <authorList>
            <person name="Yang L."/>
        </authorList>
    </citation>
    <scope>NUCLEOTIDE SEQUENCE [LARGE SCALE GENOMIC DNA]</scope>
    <source>
        <strain evidence="2">QJT</strain>
        <tissue evidence="2">Leaf</tissue>
    </source>
</reference>
<dbReference type="Proteomes" id="UP001417504">
    <property type="component" value="Unassembled WGS sequence"/>
</dbReference>
<evidence type="ECO:0000313" key="2">
    <source>
        <dbReference type="EMBL" id="KAK9123969.1"/>
    </source>
</evidence>
<protein>
    <submittedName>
        <fullName evidence="2">Uncharacterized protein</fullName>
    </submittedName>
</protein>
<keyword evidence="3" id="KW-1185">Reference proteome</keyword>
<accession>A0AAP0NZ79</accession>
<comment type="caution">
    <text evidence="2">The sequence shown here is derived from an EMBL/GenBank/DDBJ whole genome shotgun (WGS) entry which is preliminary data.</text>
</comment>
<gene>
    <name evidence="2" type="ORF">Sjap_013571</name>
</gene>
<dbReference type="EMBL" id="JBBNAE010000005">
    <property type="protein sequence ID" value="KAK9123969.1"/>
    <property type="molecule type" value="Genomic_DNA"/>
</dbReference>
<organism evidence="2 3">
    <name type="scientific">Stephania japonica</name>
    <dbReference type="NCBI Taxonomy" id="461633"/>
    <lineage>
        <taxon>Eukaryota</taxon>
        <taxon>Viridiplantae</taxon>
        <taxon>Streptophyta</taxon>
        <taxon>Embryophyta</taxon>
        <taxon>Tracheophyta</taxon>
        <taxon>Spermatophyta</taxon>
        <taxon>Magnoliopsida</taxon>
        <taxon>Ranunculales</taxon>
        <taxon>Menispermaceae</taxon>
        <taxon>Menispermoideae</taxon>
        <taxon>Cissampelideae</taxon>
        <taxon>Stephania</taxon>
    </lineage>
</organism>
<keyword evidence="1" id="KW-0812">Transmembrane</keyword>
<keyword evidence="1" id="KW-0472">Membrane</keyword>
<keyword evidence="1" id="KW-1133">Transmembrane helix</keyword>
<evidence type="ECO:0000256" key="1">
    <source>
        <dbReference type="SAM" id="Phobius"/>
    </source>
</evidence>
<sequence>MNYAMPSSGVESSTSLVQAPQVTQRILFLCGVVDFVIEISSSFLAIMGHFNSEFHEARER</sequence>
<proteinExistence type="predicted"/>
<name>A0AAP0NZ79_9MAGN</name>